<reference evidence="1 2" key="1">
    <citation type="journal article" date="2016" name="Nat. Commun.">
        <title>Thousands of microbial genomes shed light on interconnected biogeochemical processes in an aquifer system.</title>
        <authorList>
            <person name="Anantharaman K."/>
            <person name="Brown C.T."/>
            <person name="Hug L.A."/>
            <person name="Sharon I."/>
            <person name="Castelle C.J."/>
            <person name="Probst A.J."/>
            <person name="Thomas B.C."/>
            <person name="Singh A."/>
            <person name="Wilkins M.J."/>
            <person name="Karaoz U."/>
            <person name="Brodie E.L."/>
            <person name="Williams K.H."/>
            <person name="Hubbard S.S."/>
            <person name="Banfield J.F."/>
        </authorList>
    </citation>
    <scope>NUCLEOTIDE SEQUENCE [LARGE SCALE GENOMIC DNA]</scope>
</reference>
<evidence type="ECO:0000313" key="1">
    <source>
        <dbReference type="EMBL" id="OHA76661.1"/>
    </source>
</evidence>
<dbReference type="SUPFAM" id="SSF53067">
    <property type="entry name" value="Actin-like ATPase domain"/>
    <property type="match status" value="1"/>
</dbReference>
<accession>A0A1G2RX72</accession>
<protein>
    <recommendedName>
        <fullName evidence="3">SHS2 domain-containing protein</fullName>
    </recommendedName>
</protein>
<dbReference type="AlphaFoldDB" id="A0A1G2RX72"/>
<proteinExistence type="predicted"/>
<comment type="caution">
    <text evidence="1">The sequence shown here is derived from an EMBL/GenBank/DDBJ whole genome shotgun (WGS) entry which is preliminary data.</text>
</comment>
<organism evidence="1 2">
    <name type="scientific">Candidatus Wildermuthbacteria bacterium RIFCSPLOWO2_12_FULL_40_9</name>
    <dbReference type="NCBI Taxonomy" id="1802467"/>
    <lineage>
        <taxon>Bacteria</taxon>
        <taxon>Candidatus Wildermuthiibacteriota</taxon>
    </lineage>
</organism>
<name>A0A1G2RX72_9BACT</name>
<dbReference type="InterPro" id="IPR043129">
    <property type="entry name" value="ATPase_NBD"/>
</dbReference>
<dbReference type="Gene3D" id="3.30.420.40">
    <property type="match status" value="1"/>
</dbReference>
<evidence type="ECO:0008006" key="3">
    <source>
        <dbReference type="Google" id="ProtNLM"/>
    </source>
</evidence>
<gene>
    <name evidence="1" type="ORF">A3H01_01160</name>
</gene>
<dbReference type="EMBL" id="MHUM01000023">
    <property type="protein sequence ID" value="OHA76661.1"/>
    <property type="molecule type" value="Genomic_DNA"/>
</dbReference>
<sequence>MNFSFWGRKKQEKFLVLDIGTEAVKVLVIEKKKEQSVLVSANLEYLRSSEWQEPLKTIESVLSANRKFLAESNVLLSLPPRILGGRIVYSSFVRQKNTGLISDKESIKIIEEILNRAKRETIDQTSLEWGILPKDIHFFSLKLFAMKIDGYEIPDIKGYDGKVLSFGVLAVFLLQDYLKGIERIFKSFGVKHFKLTHLAEWFLEPSGFYPANSIFLDIGGDNTAIFFVKNNKLYAMDKFEIGGRNFSRTISFALGINETDARLLKENYTKKLLSPDAQSKMFNLFVDSKKEWYKNLESRITDKMLSPGLFVFGGGGTILEIEEILEERAESNDLAGRRAKFIYPDDLRLSIRFRDEGLRHRIMRDPQYVSCFMLYAANQEDR</sequence>
<evidence type="ECO:0000313" key="2">
    <source>
        <dbReference type="Proteomes" id="UP000177853"/>
    </source>
</evidence>
<dbReference type="Proteomes" id="UP000177853">
    <property type="component" value="Unassembled WGS sequence"/>
</dbReference>
<dbReference type="Pfam" id="PF14450">
    <property type="entry name" value="FtsA"/>
    <property type="match status" value="1"/>
</dbReference>